<proteinExistence type="predicted"/>
<dbReference type="Proteomes" id="UP000790709">
    <property type="component" value="Unassembled WGS sequence"/>
</dbReference>
<name>A0ACB8BA49_9AGAM</name>
<protein>
    <submittedName>
        <fullName evidence="1">Uncharacterized protein</fullName>
    </submittedName>
</protein>
<dbReference type="EMBL" id="MU266480">
    <property type="protein sequence ID" value="KAH7922570.1"/>
    <property type="molecule type" value="Genomic_DNA"/>
</dbReference>
<keyword evidence="2" id="KW-1185">Reference proteome</keyword>
<organism evidence="1 2">
    <name type="scientific">Leucogyrophana mollusca</name>
    <dbReference type="NCBI Taxonomy" id="85980"/>
    <lineage>
        <taxon>Eukaryota</taxon>
        <taxon>Fungi</taxon>
        <taxon>Dikarya</taxon>
        <taxon>Basidiomycota</taxon>
        <taxon>Agaricomycotina</taxon>
        <taxon>Agaricomycetes</taxon>
        <taxon>Agaricomycetidae</taxon>
        <taxon>Boletales</taxon>
        <taxon>Boletales incertae sedis</taxon>
        <taxon>Leucogyrophana</taxon>
    </lineage>
</organism>
<evidence type="ECO:0000313" key="1">
    <source>
        <dbReference type="EMBL" id="KAH7922570.1"/>
    </source>
</evidence>
<gene>
    <name evidence="1" type="ORF">BV22DRAFT_1037344</name>
</gene>
<accession>A0ACB8BA49</accession>
<sequence>MSRKQSHLGRDSPASLTSGDARIPLPENPFVPPHSDVCYIHRLPNELLSLIFVSRLQSEVYKEIEVGLEDEHHAEAWDKRNQVQEEREDAEADGSTSFPSPVLVSQVSKHWRDVALATPALWTNVVVSPSMRWPFTRVRAWLERSANLPLNISIRCDDDRDYEPSHGSGSESSSDDDSDSSSSAAPSDPSMPRAHFDELLLMLLPHIPRWRVLELGVYDYEFMRVFLTRLSTTSVPSADRLHILSLRSFDALFNGAAAILPDDVQYKLFNNGAPELRCLELSGVHISWNQPYFLGSVNLVELSLSYQAPILAPSWQTFSHMLRASPTLEKLVLCMSGPSAELQPWDDAVIELPALKELQLLDLSAAYDTSLFRRLAMPSLKTLSLNISDLCSKELVDVLVAPGQSPAHAPASHGKASVLAGIEHLSLPMFTSRIEEAARVLESLTNVKTLEVIESRRRSSIIPLLYSLGPVYLPHLSRLVTRGITGANLRMLVSRRAEGGAALRVLGIRDMRLLGGPDVQWLRDHVDSVEYLW</sequence>
<evidence type="ECO:0000313" key="2">
    <source>
        <dbReference type="Proteomes" id="UP000790709"/>
    </source>
</evidence>
<reference evidence="1" key="1">
    <citation type="journal article" date="2021" name="New Phytol.">
        <title>Evolutionary innovations through gain and loss of genes in the ectomycorrhizal Boletales.</title>
        <authorList>
            <person name="Wu G."/>
            <person name="Miyauchi S."/>
            <person name="Morin E."/>
            <person name="Kuo A."/>
            <person name="Drula E."/>
            <person name="Varga T."/>
            <person name="Kohler A."/>
            <person name="Feng B."/>
            <person name="Cao Y."/>
            <person name="Lipzen A."/>
            <person name="Daum C."/>
            <person name="Hundley H."/>
            <person name="Pangilinan J."/>
            <person name="Johnson J."/>
            <person name="Barry K."/>
            <person name="LaButti K."/>
            <person name="Ng V."/>
            <person name="Ahrendt S."/>
            <person name="Min B."/>
            <person name="Choi I.G."/>
            <person name="Park H."/>
            <person name="Plett J.M."/>
            <person name="Magnuson J."/>
            <person name="Spatafora J.W."/>
            <person name="Nagy L.G."/>
            <person name="Henrissat B."/>
            <person name="Grigoriev I.V."/>
            <person name="Yang Z.L."/>
            <person name="Xu J."/>
            <person name="Martin F.M."/>
        </authorList>
    </citation>
    <scope>NUCLEOTIDE SEQUENCE</scope>
    <source>
        <strain evidence="1">KUC20120723A-06</strain>
    </source>
</reference>
<comment type="caution">
    <text evidence="1">The sequence shown here is derived from an EMBL/GenBank/DDBJ whole genome shotgun (WGS) entry which is preliminary data.</text>
</comment>